<dbReference type="NCBIfam" id="TIGR04255">
    <property type="entry name" value="sporadTIGR04255"/>
    <property type="match status" value="1"/>
</dbReference>
<sequence length="268" mass="29577">MTSTVNPYGITPVDEIQLTNAPLLKVLCQVRWPQYTPISAAFDGIGDKLASALAADYPLRSSQQEMTVTLTPAGPTQNAGKTLLQFSSLDEDWTVTFGESHLTLETNAYVSRVDFMNRFRRVLAGLQEIVAMPHANRVGFRYINRIDNSQDYGDLESLVVSPVLGASAIEWPGAASMQHSINEALYTCNQARLVTRWAKLPAGGTIDPTIEPSNSNNWTLDLDAFSEEKKDFNPDFLIQTASDLASLAYSFFRAIIKDEFITRFGGAK</sequence>
<reference evidence="1 2" key="1">
    <citation type="submission" date="2022-03" db="EMBL/GenBank/DDBJ databases">
        <title>Isotopic signatures of nitrous oxide derived from detoxification processes.</title>
        <authorList>
            <person name="Behrendt U."/>
            <person name="Buchen C."/>
            <person name="Well R."/>
            <person name="Ulrich A."/>
            <person name="Rohe L."/>
            <person name="Kolb S."/>
            <person name="Schloter M."/>
            <person name="Horn M.A."/>
            <person name="Augustin J."/>
        </authorList>
    </citation>
    <scope>NUCLEOTIDE SEQUENCE [LARGE SCALE GENOMIC DNA]</scope>
    <source>
        <strain evidence="1 2">S4-C24</strain>
    </source>
</reference>
<protein>
    <submittedName>
        <fullName evidence="1">TIGR04255 family protein</fullName>
    </submittedName>
</protein>
<dbReference type="EMBL" id="CP093326">
    <property type="protein sequence ID" value="UNK45665.1"/>
    <property type="molecule type" value="Genomic_DNA"/>
</dbReference>
<evidence type="ECO:0000313" key="1">
    <source>
        <dbReference type="EMBL" id="UNK45665.1"/>
    </source>
</evidence>
<dbReference type="InterPro" id="IPR026349">
    <property type="entry name" value="CHP04255"/>
</dbReference>
<gene>
    <name evidence="1" type="ORF">MNQ99_17390</name>
</gene>
<keyword evidence="2" id="KW-1185">Reference proteome</keyword>
<name>A0ABY3W8W2_9MICC</name>
<evidence type="ECO:0000313" key="2">
    <source>
        <dbReference type="Proteomes" id="UP000829069"/>
    </source>
</evidence>
<dbReference type="RefSeq" id="WP_241913856.1">
    <property type="nucleotide sequence ID" value="NZ_CP093326.1"/>
</dbReference>
<organism evidence="1 2">
    <name type="scientific">Arthrobacter sulfonylureivorans</name>
    <dbReference type="NCBI Taxonomy" id="2486855"/>
    <lineage>
        <taxon>Bacteria</taxon>
        <taxon>Bacillati</taxon>
        <taxon>Actinomycetota</taxon>
        <taxon>Actinomycetes</taxon>
        <taxon>Micrococcales</taxon>
        <taxon>Micrococcaceae</taxon>
        <taxon>Arthrobacter</taxon>
    </lineage>
</organism>
<proteinExistence type="predicted"/>
<dbReference type="Proteomes" id="UP000829069">
    <property type="component" value="Chromosome"/>
</dbReference>
<accession>A0ABY3W8W2</accession>